<feature type="non-terminal residue" evidence="2">
    <location>
        <position position="32"/>
    </location>
</feature>
<feature type="region of interest" description="Disordered" evidence="1">
    <location>
        <begin position="1"/>
        <end position="32"/>
    </location>
</feature>
<gene>
    <name evidence="2" type="ORF">METZ01_LOCUS86752</name>
</gene>
<organism evidence="2">
    <name type="scientific">marine metagenome</name>
    <dbReference type="NCBI Taxonomy" id="408172"/>
    <lineage>
        <taxon>unclassified sequences</taxon>
        <taxon>metagenomes</taxon>
        <taxon>ecological metagenomes</taxon>
    </lineage>
</organism>
<feature type="compositionally biased region" description="Basic residues" evidence="1">
    <location>
        <begin position="19"/>
        <end position="32"/>
    </location>
</feature>
<reference evidence="2" key="1">
    <citation type="submission" date="2018-05" db="EMBL/GenBank/DDBJ databases">
        <authorList>
            <person name="Lanie J.A."/>
            <person name="Ng W.-L."/>
            <person name="Kazmierczak K.M."/>
            <person name="Andrzejewski T.M."/>
            <person name="Davidsen T.M."/>
            <person name="Wayne K.J."/>
            <person name="Tettelin H."/>
            <person name="Glass J.I."/>
            <person name="Rusch D."/>
            <person name="Podicherti R."/>
            <person name="Tsui H.-C.T."/>
            <person name="Winkler M.E."/>
        </authorList>
    </citation>
    <scope>NUCLEOTIDE SEQUENCE</scope>
</reference>
<evidence type="ECO:0000313" key="2">
    <source>
        <dbReference type="EMBL" id="SVA33898.1"/>
    </source>
</evidence>
<sequence>TRVGGAARLPPPRPLKRSDRQRKTRRQRRAPT</sequence>
<name>A0A381V224_9ZZZZ</name>
<feature type="non-terminal residue" evidence="2">
    <location>
        <position position="1"/>
    </location>
</feature>
<dbReference type="AlphaFoldDB" id="A0A381V224"/>
<dbReference type="EMBL" id="UINC01007540">
    <property type="protein sequence ID" value="SVA33898.1"/>
    <property type="molecule type" value="Genomic_DNA"/>
</dbReference>
<protein>
    <submittedName>
        <fullName evidence="2">Uncharacterized protein</fullName>
    </submittedName>
</protein>
<accession>A0A381V224</accession>
<proteinExistence type="predicted"/>
<evidence type="ECO:0000256" key="1">
    <source>
        <dbReference type="SAM" id="MobiDB-lite"/>
    </source>
</evidence>